<gene>
    <name evidence="3" type="ORF">I6G95_05015</name>
    <name evidence="4" type="ORF">I6H48_05590</name>
    <name evidence="5" type="ORF">P2W56_04125</name>
    <name evidence="2" type="ORF">QP460_006560</name>
</gene>
<dbReference type="Pfam" id="PF17252">
    <property type="entry name" value="DUF5319"/>
    <property type="match status" value="1"/>
</dbReference>
<reference evidence="2" key="3">
    <citation type="submission" date="2023-05" db="EMBL/GenBank/DDBJ databases">
        <authorList>
            <person name="Du J."/>
        </authorList>
    </citation>
    <scope>NUCLEOTIDE SEQUENCE</scope>
    <source>
        <strain evidence="2">UMB1064</strain>
    </source>
</reference>
<evidence type="ECO:0000256" key="1">
    <source>
        <dbReference type="SAM" id="MobiDB-lite"/>
    </source>
</evidence>
<sequence>MPRDPFEGDPNDPASFLEPDEPFAPLTDQERREVLEDLAAVRLFRTALSPEGLLGVCMLCEDCGDEHFYNWEVLENHYLMLLSGQASPVHEPQFDPDPSRYAPWDYCAGFVDGLRSRRPGRF</sequence>
<dbReference type="Proteomes" id="UP001223646">
    <property type="component" value="Unassembled WGS sequence"/>
</dbReference>
<dbReference type="EMBL" id="CP065628">
    <property type="protein sequence ID" value="QPR32080.1"/>
    <property type="molecule type" value="Genomic_DNA"/>
</dbReference>
<dbReference type="EMBL" id="CP120206">
    <property type="protein sequence ID" value="WET44920.1"/>
    <property type="molecule type" value="Genomic_DNA"/>
</dbReference>
<evidence type="ECO:0000313" key="8">
    <source>
        <dbReference type="Proteomes" id="UP001223646"/>
    </source>
</evidence>
<dbReference type="Proteomes" id="UP000595198">
    <property type="component" value="Chromosome"/>
</dbReference>
<evidence type="ECO:0000313" key="2">
    <source>
        <dbReference type="EMBL" id="MEO3717246.1"/>
    </source>
</evidence>
<dbReference type="OrthoDB" id="3476210at2"/>
<dbReference type="GeneID" id="92767508"/>
<proteinExistence type="predicted"/>
<organism evidence="2 8">
    <name type="scientific">Corynebacterium amycolatum</name>
    <dbReference type="NCBI Taxonomy" id="43765"/>
    <lineage>
        <taxon>Bacteria</taxon>
        <taxon>Bacillati</taxon>
        <taxon>Actinomycetota</taxon>
        <taxon>Actinomycetes</taxon>
        <taxon>Mycobacteriales</taxon>
        <taxon>Corynebacteriaceae</taxon>
        <taxon>Corynebacterium</taxon>
    </lineage>
</organism>
<evidence type="ECO:0000313" key="5">
    <source>
        <dbReference type="EMBL" id="WET44920.1"/>
    </source>
</evidence>
<protein>
    <submittedName>
        <fullName evidence="2">DUF5319 domain-containing protein</fullName>
    </submittedName>
</protein>
<accession>A0A1V2CC69</accession>
<dbReference type="EMBL" id="CP066023">
    <property type="protein sequence ID" value="QQB83881.1"/>
    <property type="molecule type" value="Genomic_DNA"/>
</dbReference>
<evidence type="ECO:0000313" key="7">
    <source>
        <dbReference type="Proteomes" id="UP000595198"/>
    </source>
</evidence>
<evidence type="ECO:0000313" key="3">
    <source>
        <dbReference type="EMBL" id="QPR32080.1"/>
    </source>
</evidence>
<reference evidence="5" key="2">
    <citation type="submission" date="2023-03" db="EMBL/GenBank/DDBJ databases">
        <title>Corynebacterium amycolatum SB-1.</title>
        <authorList>
            <person name="Jo H."/>
        </authorList>
    </citation>
    <scope>NUCLEOTIDE SEQUENCE</scope>
    <source>
        <strain evidence="5">SB-1</strain>
    </source>
</reference>
<keyword evidence="7" id="KW-1185">Reference proteome</keyword>
<dbReference type="Proteomes" id="UP001220238">
    <property type="component" value="Chromosome"/>
</dbReference>
<feature type="region of interest" description="Disordered" evidence="1">
    <location>
        <begin position="1"/>
        <end position="24"/>
    </location>
</feature>
<reference evidence="6 7" key="1">
    <citation type="submission" date="2020-12" db="EMBL/GenBank/DDBJ databases">
        <title>FDA dAtabase for Regulatory Grade micrObial Sequences (FDA-ARGOS): Supporting development and validation of Infectious Disease Dx tests.</title>
        <authorList>
            <person name="Sproer C."/>
            <person name="Gronow S."/>
            <person name="Severitt S."/>
            <person name="Schroder I."/>
            <person name="Tallon L."/>
            <person name="Sadzewicz L."/>
            <person name="Zhao X."/>
            <person name="Boylan J."/>
            <person name="Ott S."/>
            <person name="Bowen H."/>
            <person name="Vavikolanu K."/>
            <person name="Mehta A."/>
            <person name="Aluvathingal J."/>
            <person name="Nadendla S."/>
            <person name="Lowell S."/>
            <person name="Myers T."/>
            <person name="Yan Y."/>
            <person name="Sichtig H."/>
        </authorList>
    </citation>
    <scope>NUCLEOTIDE SEQUENCE [LARGE SCALE GENOMIC DNA]</scope>
    <source>
        <strain evidence="3 6">FDAARGOS_938</strain>
        <strain evidence="4 7">FDAARGOS_991</strain>
    </source>
</reference>
<name>A0A1V2CC69_CORAY</name>
<dbReference type="InterPro" id="IPR035165">
    <property type="entry name" value="DUF5319"/>
</dbReference>
<dbReference type="RefSeq" id="WP_038629374.1">
    <property type="nucleotide sequence ID" value="NZ_CP046975.1"/>
</dbReference>
<reference evidence="2" key="4">
    <citation type="submission" date="2024-05" db="EMBL/GenBank/DDBJ databases">
        <authorList>
            <person name="Wolfe A."/>
        </authorList>
    </citation>
    <scope>NUCLEOTIDE SEQUENCE</scope>
    <source>
        <strain evidence="2">UMB1064</strain>
    </source>
</reference>
<evidence type="ECO:0000313" key="6">
    <source>
        <dbReference type="Proteomes" id="UP000594774"/>
    </source>
</evidence>
<dbReference type="EMBL" id="JASOOY020000020">
    <property type="protein sequence ID" value="MEO3717246.1"/>
    <property type="molecule type" value="Genomic_DNA"/>
</dbReference>
<evidence type="ECO:0000313" key="4">
    <source>
        <dbReference type="EMBL" id="QQB83881.1"/>
    </source>
</evidence>
<dbReference type="Proteomes" id="UP000594774">
    <property type="component" value="Chromosome"/>
</dbReference>
<dbReference type="AlphaFoldDB" id="A0A1V2CC69"/>